<dbReference type="Proteomes" id="UP001151760">
    <property type="component" value="Unassembled WGS sequence"/>
</dbReference>
<keyword evidence="1" id="KW-0378">Hydrolase</keyword>
<protein>
    <submittedName>
        <fullName evidence="4">Ribonuclease H-like domain-containing protein</fullName>
    </submittedName>
</protein>
<dbReference type="Pfam" id="PF22936">
    <property type="entry name" value="Pol_BBD"/>
    <property type="match status" value="1"/>
</dbReference>
<gene>
    <name evidence="4" type="ORF">Tco_0858007</name>
</gene>
<accession>A0ABQ5B7U6</accession>
<dbReference type="Gene3D" id="3.30.420.10">
    <property type="entry name" value="Ribonuclease H-like superfamily/Ribonuclease H"/>
    <property type="match status" value="1"/>
</dbReference>
<dbReference type="Pfam" id="PF13976">
    <property type="entry name" value="gag_pre-integrs"/>
    <property type="match status" value="1"/>
</dbReference>
<dbReference type="InterPro" id="IPR036397">
    <property type="entry name" value="RNaseH_sf"/>
</dbReference>
<evidence type="ECO:0000256" key="2">
    <source>
        <dbReference type="SAM" id="MobiDB-lite"/>
    </source>
</evidence>
<keyword evidence="5" id="KW-1185">Reference proteome</keyword>
<dbReference type="SUPFAM" id="SSF53098">
    <property type="entry name" value="Ribonuclease H-like"/>
    <property type="match status" value="1"/>
</dbReference>
<dbReference type="PROSITE" id="PS50994">
    <property type="entry name" value="INTEGRASE"/>
    <property type="match status" value="1"/>
</dbReference>
<evidence type="ECO:0000256" key="1">
    <source>
        <dbReference type="ARBA" id="ARBA00022670"/>
    </source>
</evidence>
<feature type="domain" description="Integrase catalytic" evidence="3">
    <location>
        <begin position="203"/>
        <end position="367"/>
    </location>
</feature>
<feature type="region of interest" description="Disordered" evidence="2">
    <location>
        <begin position="460"/>
        <end position="483"/>
    </location>
</feature>
<organism evidence="4 5">
    <name type="scientific">Tanacetum coccineum</name>
    <dbReference type="NCBI Taxonomy" id="301880"/>
    <lineage>
        <taxon>Eukaryota</taxon>
        <taxon>Viridiplantae</taxon>
        <taxon>Streptophyta</taxon>
        <taxon>Embryophyta</taxon>
        <taxon>Tracheophyta</taxon>
        <taxon>Spermatophyta</taxon>
        <taxon>Magnoliopsida</taxon>
        <taxon>eudicotyledons</taxon>
        <taxon>Gunneridae</taxon>
        <taxon>Pentapetalae</taxon>
        <taxon>asterids</taxon>
        <taxon>campanulids</taxon>
        <taxon>Asterales</taxon>
        <taxon>Asteraceae</taxon>
        <taxon>Asteroideae</taxon>
        <taxon>Anthemideae</taxon>
        <taxon>Anthemidinae</taxon>
        <taxon>Tanacetum</taxon>
    </lineage>
</organism>
<name>A0ABQ5B7U6_9ASTR</name>
<evidence type="ECO:0000259" key="3">
    <source>
        <dbReference type="PROSITE" id="PS50994"/>
    </source>
</evidence>
<dbReference type="Pfam" id="PF25597">
    <property type="entry name" value="SH3_retrovirus"/>
    <property type="match status" value="1"/>
</dbReference>
<feature type="region of interest" description="Disordered" evidence="2">
    <location>
        <begin position="505"/>
        <end position="551"/>
    </location>
</feature>
<feature type="compositionally biased region" description="Basic and acidic residues" evidence="2">
    <location>
        <begin position="516"/>
        <end position="533"/>
    </location>
</feature>
<dbReference type="InterPro" id="IPR001584">
    <property type="entry name" value="Integrase_cat-core"/>
</dbReference>
<keyword evidence="1" id="KW-0645">Protease</keyword>
<dbReference type="PANTHER" id="PTHR42648">
    <property type="entry name" value="TRANSPOSASE, PUTATIVE-RELATED"/>
    <property type="match status" value="1"/>
</dbReference>
<evidence type="ECO:0000313" key="4">
    <source>
        <dbReference type="EMBL" id="GJT10965.1"/>
    </source>
</evidence>
<dbReference type="InterPro" id="IPR025724">
    <property type="entry name" value="GAG-pre-integrase_dom"/>
</dbReference>
<dbReference type="InterPro" id="IPR012337">
    <property type="entry name" value="RNaseH-like_sf"/>
</dbReference>
<dbReference type="InterPro" id="IPR057670">
    <property type="entry name" value="SH3_retrovirus"/>
</dbReference>
<dbReference type="InterPro" id="IPR054722">
    <property type="entry name" value="PolX-like_BBD"/>
</dbReference>
<dbReference type="EMBL" id="BQNB010013029">
    <property type="protein sequence ID" value="GJT10965.1"/>
    <property type="molecule type" value="Genomic_DNA"/>
</dbReference>
<comment type="caution">
    <text evidence="4">The sequence shown here is derived from an EMBL/GenBank/DDBJ whole genome shotgun (WGS) entry which is preliminary data.</text>
</comment>
<reference evidence="4" key="1">
    <citation type="journal article" date="2022" name="Int. J. Mol. Sci.">
        <title>Draft Genome of Tanacetum Coccineum: Genomic Comparison of Closely Related Tanacetum-Family Plants.</title>
        <authorList>
            <person name="Yamashiro T."/>
            <person name="Shiraishi A."/>
            <person name="Nakayama K."/>
            <person name="Satake H."/>
        </authorList>
    </citation>
    <scope>NUCLEOTIDE SEQUENCE</scope>
</reference>
<feature type="compositionally biased region" description="Polar residues" evidence="2">
    <location>
        <begin position="505"/>
        <end position="515"/>
    </location>
</feature>
<sequence>MLLSPQHVGFGDLKVMSLIMSPKLVDHTFVGLLTMLIQQADSRIFDSGCSQHMTRNKSYLTDYQDYDGGFVAFAGSSRGGKIIGKGKIRTANLDFKDVYFVRELKFNLFSVSQMCDKKTSILFTETECLILSPEFKLPDENQVMLKIHRKDNMYSFDLKNIVLSKGLTCLIAKAINDEFKLWLRRLGHLNFKTLNKLMKGNLVKGLPLNFFENDHTCVACQKGKQHKASLITDDYRRFSWVFFLAKKDETSGILTNFIIGIENQLNHKVKVIRCDNGIEFKNYEMNKFCGIKGIKREFSNARTPQQNRVAERKNRTLIEAARTILADSLLPIPFWAEAVNTACYVQNRVLVTKPYNKTPYELLLGRTPIVSFIRPFGYLVTILNTLDHLGKFDGKANEGVLVSYSINNKAFRVYNHRTRIVEENLHVNFLENKPNAAGNGLEWLFDIDSLTNTINYQPVNAGNRTNGNAGKETNSDVGQAKKDKVPDQEYIILPLLHISSYVLSSPNEDVSSPSNDADKKTKQEPTKKEDQTLKDASNQMLNQEKEDTEHSNDVRRQFEAECNEQLFQGLDTRTSSTNSFNTVNNLIYTASPSRTVYPTGLSSGPPLVSFDRSLPIDVHDYLDDPLMPDLEDTVEPQGHSIFGKAYDDDEFYNSSFDDQDVGAEADFNNMEPSIVVNPIPTTRIHSIHPKAQIIGDPKSVVQTRRMTKQNETGLISFINKQRRTNHKDF</sequence>
<proteinExistence type="predicted"/>
<feature type="compositionally biased region" description="Polar residues" evidence="2">
    <location>
        <begin position="460"/>
        <end position="477"/>
    </location>
</feature>
<reference evidence="4" key="2">
    <citation type="submission" date="2022-01" db="EMBL/GenBank/DDBJ databases">
        <authorList>
            <person name="Yamashiro T."/>
            <person name="Shiraishi A."/>
            <person name="Satake H."/>
            <person name="Nakayama K."/>
        </authorList>
    </citation>
    <scope>NUCLEOTIDE SEQUENCE</scope>
</reference>
<dbReference type="PANTHER" id="PTHR42648:SF32">
    <property type="entry name" value="RIBONUCLEASE H-LIKE DOMAIN, GAG-PRE-INTEGRASE DOMAIN PROTEIN-RELATED"/>
    <property type="match status" value="1"/>
</dbReference>
<evidence type="ECO:0000313" key="5">
    <source>
        <dbReference type="Proteomes" id="UP001151760"/>
    </source>
</evidence>
<dbReference type="InterPro" id="IPR039537">
    <property type="entry name" value="Retrotran_Ty1/copia-like"/>
</dbReference>